<dbReference type="CDD" id="cd04301">
    <property type="entry name" value="NAT_SF"/>
    <property type="match status" value="1"/>
</dbReference>
<dbReference type="Gene3D" id="3.40.630.30">
    <property type="match status" value="1"/>
</dbReference>
<evidence type="ECO:0000259" key="1">
    <source>
        <dbReference type="PROSITE" id="PS51186"/>
    </source>
</evidence>
<dbReference type="OrthoDB" id="61113at2759"/>
<evidence type="ECO:0000313" key="3">
    <source>
        <dbReference type="Proteomes" id="UP000016930"/>
    </source>
</evidence>
<reference evidence="2 3" key="1">
    <citation type="journal article" date="2012" name="Proc. Natl. Acad. Sci. U.S.A.">
        <title>Comparative genomics of Ceriporiopsis subvermispora and Phanerochaete chrysosporium provide insight into selective ligninolysis.</title>
        <authorList>
            <person name="Fernandez-Fueyo E."/>
            <person name="Ruiz-Duenas F.J."/>
            <person name="Ferreira P."/>
            <person name="Floudas D."/>
            <person name="Hibbett D.S."/>
            <person name="Canessa P."/>
            <person name="Larrondo L.F."/>
            <person name="James T.Y."/>
            <person name="Seelenfreund D."/>
            <person name="Lobos S."/>
            <person name="Polanco R."/>
            <person name="Tello M."/>
            <person name="Honda Y."/>
            <person name="Watanabe T."/>
            <person name="Watanabe T."/>
            <person name="Ryu J.S."/>
            <person name="Kubicek C.P."/>
            <person name="Schmoll M."/>
            <person name="Gaskell J."/>
            <person name="Hammel K.E."/>
            <person name="St John F.J."/>
            <person name="Vanden Wymelenberg A."/>
            <person name="Sabat G."/>
            <person name="Splinter BonDurant S."/>
            <person name="Syed K."/>
            <person name="Yadav J.S."/>
            <person name="Doddapaneni H."/>
            <person name="Subramanian V."/>
            <person name="Lavin J.L."/>
            <person name="Oguiza J.A."/>
            <person name="Perez G."/>
            <person name="Pisabarro A.G."/>
            <person name="Ramirez L."/>
            <person name="Santoyo F."/>
            <person name="Master E."/>
            <person name="Coutinho P.M."/>
            <person name="Henrissat B."/>
            <person name="Lombard V."/>
            <person name="Magnuson J.K."/>
            <person name="Kuees U."/>
            <person name="Hori C."/>
            <person name="Igarashi K."/>
            <person name="Samejima M."/>
            <person name="Held B.W."/>
            <person name="Barry K.W."/>
            <person name="LaButti K.M."/>
            <person name="Lapidus A."/>
            <person name="Lindquist E.A."/>
            <person name="Lucas S.M."/>
            <person name="Riley R."/>
            <person name="Salamov A.A."/>
            <person name="Hoffmeister D."/>
            <person name="Schwenk D."/>
            <person name="Hadar Y."/>
            <person name="Yarden O."/>
            <person name="de Vries R.P."/>
            <person name="Wiebenga A."/>
            <person name="Stenlid J."/>
            <person name="Eastwood D."/>
            <person name="Grigoriev I.V."/>
            <person name="Berka R.M."/>
            <person name="Blanchette R.A."/>
            <person name="Kersten P."/>
            <person name="Martinez A.T."/>
            <person name="Vicuna R."/>
            <person name="Cullen D."/>
        </authorList>
    </citation>
    <scope>NUCLEOTIDE SEQUENCE [LARGE SCALE GENOMIC DNA]</scope>
    <source>
        <strain evidence="2 3">B</strain>
    </source>
</reference>
<protein>
    <recommendedName>
        <fullName evidence="1">N-acetyltransferase domain-containing protein</fullName>
    </recommendedName>
</protein>
<dbReference type="InterPro" id="IPR000182">
    <property type="entry name" value="GNAT_dom"/>
</dbReference>
<dbReference type="GO" id="GO:0016747">
    <property type="term" value="F:acyltransferase activity, transferring groups other than amino-acyl groups"/>
    <property type="evidence" value="ECO:0007669"/>
    <property type="project" value="InterPro"/>
</dbReference>
<dbReference type="STRING" id="914234.M2P8R8"/>
<gene>
    <name evidence="2" type="ORF">CERSUDRAFT_119368</name>
</gene>
<organism evidence="2 3">
    <name type="scientific">Ceriporiopsis subvermispora (strain B)</name>
    <name type="common">White-rot fungus</name>
    <name type="synonym">Gelatoporia subvermispora</name>
    <dbReference type="NCBI Taxonomy" id="914234"/>
    <lineage>
        <taxon>Eukaryota</taxon>
        <taxon>Fungi</taxon>
        <taxon>Dikarya</taxon>
        <taxon>Basidiomycota</taxon>
        <taxon>Agaricomycotina</taxon>
        <taxon>Agaricomycetes</taxon>
        <taxon>Polyporales</taxon>
        <taxon>Gelatoporiaceae</taxon>
        <taxon>Gelatoporia</taxon>
    </lineage>
</organism>
<dbReference type="PANTHER" id="PTHR42791:SF1">
    <property type="entry name" value="N-ACETYLTRANSFERASE DOMAIN-CONTAINING PROTEIN"/>
    <property type="match status" value="1"/>
</dbReference>
<accession>M2P8R8</accession>
<dbReference type="SUPFAM" id="SSF55729">
    <property type="entry name" value="Acyl-CoA N-acyltransferases (Nat)"/>
    <property type="match status" value="1"/>
</dbReference>
<dbReference type="InterPro" id="IPR016181">
    <property type="entry name" value="Acyl_CoA_acyltransferase"/>
</dbReference>
<dbReference type="EMBL" id="KB445815">
    <property type="protein sequence ID" value="EMD31799.1"/>
    <property type="molecule type" value="Genomic_DNA"/>
</dbReference>
<proteinExistence type="predicted"/>
<dbReference type="Proteomes" id="UP000016930">
    <property type="component" value="Unassembled WGS sequence"/>
</dbReference>
<dbReference type="PANTHER" id="PTHR42791">
    <property type="entry name" value="GNAT FAMILY ACETYLTRANSFERASE"/>
    <property type="match status" value="1"/>
</dbReference>
<sequence length="225" mass="24973">MAPANITIQRVEKPADGLIEASVQLFKDLMIKAPATHALTTGKPELIDGMARASIRPIALVAGEMYTAVDENDALIGFTLWLPPGSNIWTTEEQRQMGLDQFLETLSPEGQEYYTNVLGKEFPGLVDGFLGIEHAETNMYWCNFAMVREDYQGKGILRAMFEHVFPKAQELGATMGLATTSPRNVAIYNKLGFTTRGEKVMQSPWGEWPVWVFSREPLVNGSNEG</sequence>
<keyword evidence="3" id="KW-1185">Reference proteome</keyword>
<feature type="domain" description="N-acetyltransferase" evidence="1">
    <location>
        <begin position="78"/>
        <end position="216"/>
    </location>
</feature>
<dbReference type="HOGENOM" id="CLU_086106_1_1_1"/>
<name>M2P8R8_CERS8</name>
<dbReference type="InterPro" id="IPR052523">
    <property type="entry name" value="Trichothecene_AcTrans"/>
</dbReference>
<dbReference type="AlphaFoldDB" id="M2P8R8"/>
<dbReference type="Pfam" id="PF13508">
    <property type="entry name" value="Acetyltransf_7"/>
    <property type="match status" value="1"/>
</dbReference>
<dbReference type="PROSITE" id="PS51186">
    <property type="entry name" value="GNAT"/>
    <property type="match status" value="1"/>
</dbReference>
<evidence type="ECO:0000313" key="2">
    <source>
        <dbReference type="EMBL" id="EMD31799.1"/>
    </source>
</evidence>